<reference evidence="2 3" key="1">
    <citation type="submission" date="2013-12" db="EMBL/GenBank/DDBJ databases">
        <title>Complete genome sequence of Rhizobium etli bv. mimosae IE4771.</title>
        <authorList>
            <person name="Bustos P."/>
            <person name="Santamaria R.I."/>
            <person name="Lozano L."/>
            <person name="Ormeno-Orrillo E."/>
            <person name="Rogel M.A."/>
            <person name="Romero D."/>
            <person name="Cevallos M.A."/>
            <person name="Martinez-Romero E."/>
            <person name="Gonzalez V."/>
        </authorList>
    </citation>
    <scope>NUCLEOTIDE SEQUENCE [LARGE SCALE GENOMIC DNA]</scope>
    <source>
        <strain evidence="2 3">IE4771</strain>
    </source>
</reference>
<dbReference type="FunFam" id="3.40.630.30:FF:000047">
    <property type="entry name" value="Acetyltransferase, GNAT family"/>
    <property type="match status" value="1"/>
</dbReference>
<sequence>MRDLANFKGCPAPKPVMLKGRFVTVEPYQRAEHLEALWEGLGGMGINPLLLYFAQDDFSGIEDFANWLEAVNTKSGWLTHIFRDNATGKIVGMANYMRADPANGVVEIGGVAHGPDMKRSPLSTEAHYLMAKHVFEDLGYRRYEWKCDNNNEASKTTAVRYGFSFEGVFRQHMLSKHRNRDTAWFSMIDAEWTLINAAFEAWLSPENFDAAGNQIRRLQDIRADLEKERLA</sequence>
<dbReference type="GO" id="GO:0008999">
    <property type="term" value="F:protein-N-terminal-alanine acetyltransferase activity"/>
    <property type="evidence" value="ECO:0007669"/>
    <property type="project" value="TreeGrafter"/>
</dbReference>
<dbReference type="SUPFAM" id="SSF55729">
    <property type="entry name" value="Acyl-CoA N-acyltransferases (Nat)"/>
    <property type="match status" value="1"/>
</dbReference>
<dbReference type="GO" id="GO:0005737">
    <property type="term" value="C:cytoplasm"/>
    <property type="evidence" value="ECO:0007669"/>
    <property type="project" value="TreeGrafter"/>
</dbReference>
<dbReference type="Gene3D" id="3.40.630.30">
    <property type="match status" value="1"/>
</dbReference>
<evidence type="ECO:0000313" key="2">
    <source>
        <dbReference type="EMBL" id="AIC29021.1"/>
    </source>
</evidence>
<proteinExistence type="predicted"/>
<dbReference type="GO" id="GO:1990189">
    <property type="term" value="F:protein N-terminal-serine acetyltransferase activity"/>
    <property type="evidence" value="ECO:0007669"/>
    <property type="project" value="TreeGrafter"/>
</dbReference>
<dbReference type="PANTHER" id="PTHR43441">
    <property type="entry name" value="RIBOSOMAL-PROTEIN-SERINE ACETYLTRANSFERASE"/>
    <property type="match status" value="1"/>
</dbReference>
<dbReference type="InterPro" id="IPR051908">
    <property type="entry name" value="Ribosomal_N-acetyltransferase"/>
</dbReference>
<protein>
    <submittedName>
        <fullName evidence="2">Ribosomal N-acetyltransferase protein</fullName>
    </submittedName>
</protein>
<accession>A0A060IBF3</accession>
<dbReference type="RefSeq" id="WP_010059441.1">
    <property type="nucleotide sequence ID" value="NZ_CP006986.1"/>
</dbReference>
<dbReference type="Pfam" id="PF13302">
    <property type="entry name" value="Acetyltransf_3"/>
    <property type="match status" value="1"/>
</dbReference>
<dbReference type="AlphaFoldDB" id="A0A060IBF3"/>
<evidence type="ECO:0000259" key="1">
    <source>
        <dbReference type="Pfam" id="PF13302"/>
    </source>
</evidence>
<evidence type="ECO:0000313" key="3">
    <source>
        <dbReference type="Proteomes" id="UP000027180"/>
    </source>
</evidence>
<gene>
    <name evidence="2" type="ORF">IE4771_CH03958</name>
</gene>
<feature type="domain" description="N-acetyltransferase" evidence="1">
    <location>
        <begin position="63"/>
        <end position="163"/>
    </location>
</feature>
<dbReference type="OrthoDB" id="5295305at2"/>
<dbReference type="InterPro" id="IPR016181">
    <property type="entry name" value="Acyl_CoA_acyltransferase"/>
</dbReference>
<name>A0A060IBF3_RHIET</name>
<dbReference type="EMBL" id="CP006986">
    <property type="protein sequence ID" value="AIC29021.1"/>
    <property type="molecule type" value="Genomic_DNA"/>
</dbReference>
<organism evidence="2 3">
    <name type="scientific">Rhizobium etli bv. mimosae str. IE4771</name>
    <dbReference type="NCBI Taxonomy" id="1432050"/>
    <lineage>
        <taxon>Bacteria</taxon>
        <taxon>Pseudomonadati</taxon>
        <taxon>Pseudomonadota</taxon>
        <taxon>Alphaproteobacteria</taxon>
        <taxon>Hyphomicrobiales</taxon>
        <taxon>Rhizobiaceae</taxon>
        <taxon>Rhizobium/Agrobacterium group</taxon>
        <taxon>Rhizobium</taxon>
    </lineage>
</organism>
<dbReference type="Proteomes" id="UP000027180">
    <property type="component" value="Chromosome"/>
</dbReference>
<dbReference type="PANTHER" id="PTHR43441:SF2">
    <property type="entry name" value="FAMILY ACETYLTRANSFERASE, PUTATIVE (AFU_ORTHOLOGUE AFUA_7G00850)-RELATED"/>
    <property type="match status" value="1"/>
</dbReference>
<dbReference type="InterPro" id="IPR000182">
    <property type="entry name" value="GNAT_dom"/>
</dbReference>
<dbReference type="KEGG" id="rei:IE4771_CH03958"/>
<dbReference type="HOGENOM" id="CLU_013985_1_2_5"/>